<dbReference type="PANTHER" id="PTHR24305">
    <property type="entry name" value="CYTOCHROME P450"/>
    <property type="match status" value="1"/>
</dbReference>
<keyword evidence="5 6" id="KW-0408">Iron</keyword>
<accession>A0A423WU75</accession>
<reference evidence="8 9" key="1">
    <citation type="submission" date="2015-09" db="EMBL/GenBank/DDBJ databases">
        <title>Host preference determinants of Valsa canker pathogens revealed by comparative genomics.</title>
        <authorList>
            <person name="Yin Z."/>
            <person name="Huang L."/>
        </authorList>
    </citation>
    <scope>NUCLEOTIDE SEQUENCE [LARGE SCALE GENOMIC DNA]</scope>
    <source>
        <strain evidence="8 9">SXYLt</strain>
    </source>
</reference>
<dbReference type="GO" id="GO:0016705">
    <property type="term" value="F:oxidoreductase activity, acting on paired donors, with incorporation or reduction of molecular oxygen"/>
    <property type="evidence" value="ECO:0007669"/>
    <property type="project" value="InterPro"/>
</dbReference>
<dbReference type="GO" id="GO:0004497">
    <property type="term" value="F:monooxygenase activity"/>
    <property type="evidence" value="ECO:0007669"/>
    <property type="project" value="UniProtKB-KW"/>
</dbReference>
<dbReference type="InParanoid" id="A0A423WU75"/>
<keyword evidence="7" id="KW-0812">Transmembrane</keyword>
<dbReference type="GO" id="GO:0005506">
    <property type="term" value="F:iron ion binding"/>
    <property type="evidence" value="ECO:0007669"/>
    <property type="project" value="InterPro"/>
</dbReference>
<evidence type="ECO:0000256" key="5">
    <source>
        <dbReference type="ARBA" id="ARBA00023004"/>
    </source>
</evidence>
<keyword evidence="6" id="KW-0560">Oxidoreductase</keyword>
<dbReference type="Proteomes" id="UP000285146">
    <property type="component" value="Unassembled WGS sequence"/>
</dbReference>
<keyword evidence="4 6" id="KW-0479">Metal-binding</keyword>
<keyword evidence="3 6" id="KW-0349">Heme</keyword>
<evidence type="ECO:0008006" key="10">
    <source>
        <dbReference type="Google" id="ProtNLM"/>
    </source>
</evidence>
<comment type="cofactor">
    <cofactor evidence="1">
        <name>heme</name>
        <dbReference type="ChEBI" id="CHEBI:30413"/>
    </cofactor>
</comment>
<dbReference type="InterPro" id="IPR036396">
    <property type="entry name" value="Cyt_P450_sf"/>
</dbReference>
<dbReference type="GO" id="GO:0020037">
    <property type="term" value="F:heme binding"/>
    <property type="evidence" value="ECO:0007669"/>
    <property type="project" value="InterPro"/>
</dbReference>
<organism evidence="8 9">
    <name type="scientific">Cytospora leucostoma</name>
    <dbReference type="NCBI Taxonomy" id="1230097"/>
    <lineage>
        <taxon>Eukaryota</taxon>
        <taxon>Fungi</taxon>
        <taxon>Dikarya</taxon>
        <taxon>Ascomycota</taxon>
        <taxon>Pezizomycotina</taxon>
        <taxon>Sordariomycetes</taxon>
        <taxon>Sordariomycetidae</taxon>
        <taxon>Diaporthales</taxon>
        <taxon>Cytosporaceae</taxon>
        <taxon>Cytospora</taxon>
    </lineage>
</organism>
<feature type="transmembrane region" description="Helical" evidence="7">
    <location>
        <begin position="6"/>
        <end position="23"/>
    </location>
</feature>
<dbReference type="Pfam" id="PF00067">
    <property type="entry name" value="p450"/>
    <property type="match status" value="1"/>
</dbReference>
<dbReference type="InterPro" id="IPR001128">
    <property type="entry name" value="Cyt_P450"/>
</dbReference>
<evidence type="ECO:0000256" key="2">
    <source>
        <dbReference type="ARBA" id="ARBA00010617"/>
    </source>
</evidence>
<sequence>MAALPVTTAILLVALTTPLLYLYRLAYRRRPYHGIPHNPRSTRRLFGDIPELTAEAQRAGDPAKMTYAQFASLGSPIIQLFLMPFWRPMVYLNDTREVEDLLQNRTREFDKARATIAPFRPLVPGASICKVKGPLWKAQVRLWTDIISPGFLRNQAAPIMYRSAVQLVELFRAKAAVSGGRPFYVAEDFKIATFDVIWMAMLGSDQNGINKEREAVLQWADAIKQPESKDEPSELAMAPKSDEWKAAVYFLSLVPSTLMSPIPGLLHFIYSLTPTWRKHWATKKHLMQDLIRQSKERFADLGDAKNDDSVAEVRDICALDRALRKFAKVSPADIYRPTTDDMYDELFLLLMSGHETTATLLAWMAKILTNAPAEQTKLRDALRAYFTASPKTPPVEAILAADIPYLNASIEELVRVGNIIPEVVREASCDTELLGKRIPKGAMIVCSTYVSHKPFDEETIPESARSVNSRLNKGGYGAIWQQDMEEYHPERWMRDDESFDAKAVPKLAFSAGPRGCFGECILLPIANEKNVGRKFAQQQFRIMLVVLVLNFEFLPIPEDLNSYDAFSKLTRSPCQCFARMKPI</sequence>
<evidence type="ECO:0000313" key="9">
    <source>
        <dbReference type="Proteomes" id="UP000285146"/>
    </source>
</evidence>
<dbReference type="PROSITE" id="PS00086">
    <property type="entry name" value="CYTOCHROME_P450"/>
    <property type="match status" value="1"/>
</dbReference>
<evidence type="ECO:0000313" key="8">
    <source>
        <dbReference type="EMBL" id="ROW07112.1"/>
    </source>
</evidence>
<dbReference type="STRING" id="1230097.A0A423WU75"/>
<keyword evidence="7" id="KW-1133">Transmembrane helix</keyword>
<dbReference type="OrthoDB" id="1470350at2759"/>
<gene>
    <name evidence="8" type="ORF">VPNG_07369</name>
</gene>
<comment type="similarity">
    <text evidence="2 6">Belongs to the cytochrome P450 family.</text>
</comment>
<dbReference type="PANTHER" id="PTHR24305:SF166">
    <property type="entry name" value="CYTOCHROME P450 12A4, MITOCHONDRIAL-RELATED"/>
    <property type="match status" value="1"/>
</dbReference>
<comment type="caution">
    <text evidence="8">The sequence shown here is derived from an EMBL/GenBank/DDBJ whole genome shotgun (WGS) entry which is preliminary data.</text>
</comment>
<keyword evidence="6" id="KW-0503">Monooxygenase</keyword>
<evidence type="ECO:0000256" key="4">
    <source>
        <dbReference type="ARBA" id="ARBA00022723"/>
    </source>
</evidence>
<protein>
    <recommendedName>
        <fullName evidence="10">Cytochrome P450</fullName>
    </recommendedName>
</protein>
<feature type="transmembrane region" description="Helical" evidence="7">
    <location>
        <begin position="247"/>
        <end position="270"/>
    </location>
</feature>
<dbReference type="SUPFAM" id="SSF48264">
    <property type="entry name" value="Cytochrome P450"/>
    <property type="match status" value="1"/>
</dbReference>
<evidence type="ECO:0000256" key="7">
    <source>
        <dbReference type="SAM" id="Phobius"/>
    </source>
</evidence>
<name>A0A423WU75_9PEZI</name>
<proteinExistence type="inferred from homology"/>
<dbReference type="EMBL" id="LKEB01000039">
    <property type="protein sequence ID" value="ROW07112.1"/>
    <property type="molecule type" value="Genomic_DNA"/>
</dbReference>
<dbReference type="InterPro" id="IPR017972">
    <property type="entry name" value="Cyt_P450_CS"/>
</dbReference>
<dbReference type="InterPro" id="IPR050121">
    <property type="entry name" value="Cytochrome_P450_monoxygenase"/>
</dbReference>
<keyword evidence="9" id="KW-1185">Reference proteome</keyword>
<keyword evidence="7" id="KW-0472">Membrane</keyword>
<dbReference type="AlphaFoldDB" id="A0A423WU75"/>
<dbReference type="PRINTS" id="PR00385">
    <property type="entry name" value="P450"/>
</dbReference>
<evidence type="ECO:0000256" key="3">
    <source>
        <dbReference type="ARBA" id="ARBA00022617"/>
    </source>
</evidence>
<evidence type="ECO:0000256" key="1">
    <source>
        <dbReference type="ARBA" id="ARBA00001971"/>
    </source>
</evidence>
<dbReference type="Gene3D" id="1.10.630.10">
    <property type="entry name" value="Cytochrome P450"/>
    <property type="match status" value="1"/>
</dbReference>
<evidence type="ECO:0000256" key="6">
    <source>
        <dbReference type="RuleBase" id="RU000461"/>
    </source>
</evidence>